<protein>
    <recommendedName>
        <fullName evidence="1">ApoA-I-binding protein 2</fullName>
    </recommendedName>
</protein>
<dbReference type="GO" id="GO:0052856">
    <property type="term" value="F:NAD(P)HX epimerase activity"/>
    <property type="evidence" value="ECO:0007669"/>
    <property type="project" value="TreeGrafter"/>
</dbReference>
<dbReference type="AlphaFoldDB" id="A0A672UVQ1"/>
<evidence type="ECO:0000313" key="3">
    <source>
        <dbReference type="Ensembl" id="ENSSHBP00005018562.1"/>
    </source>
</evidence>
<accession>A0A672UVQ1</accession>
<dbReference type="PROSITE" id="PS51385">
    <property type="entry name" value="YJEF_N"/>
    <property type="match status" value="1"/>
</dbReference>
<dbReference type="Ensembl" id="ENSSHBT00005022190.1">
    <property type="protein sequence ID" value="ENSSHBP00005018562.1"/>
    <property type="gene ID" value="ENSSHBG00005016001.1"/>
</dbReference>
<sequence length="308" mass="34196">MLSCCWECCVLLLDGRRRWRRQHQGQLCASEASELRARLPQLFRVSGAASPSPSLRAEELPEGEYLEPLWILGPPQGWSWSHSVGLPTPDPRLHHQLRPSIVLMGPRILLFLAFPLPSLPRKQPTVLVVCGPAQNGAIGLVCARHLRIFDYEPTIFYPKRSPDPLYQDFTTQCEKMDIPFLSYLPTEVQLINDAYNAVVDAVLGAEAEAAEGREPCAAILSTLKLIRIPIVSLDVPSGWDVEAGSSGGISPDVLVSLSAPKQCARRFLGRQHFVAGRFLPYDVQKKFELNPPEYPGTECVVALRAPRQ</sequence>
<dbReference type="Pfam" id="PF03853">
    <property type="entry name" value="YjeF_N"/>
    <property type="match status" value="1"/>
</dbReference>
<proteinExistence type="predicted"/>
<dbReference type="GO" id="GO:0005739">
    <property type="term" value="C:mitochondrion"/>
    <property type="evidence" value="ECO:0007669"/>
    <property type="project" value="TreeGrafter"/>
</dbReference>
<dbReference type="FunFam" id="3.40.50.10260:FF:000004">
    <property type="entry name" value="yjeF N-terminal domain-containing protein 3"/>
    <property type="match status" value="1"/>
</dbReference>
<evidence type="ECO:0000256" key="1">
    <source>
        <dbReference type="ARBA" id="ARBA00082994"/>
    </source>
</evidence>
<dbReference type="PANTHER" id="PTHR13232:SF12">
    <property type="entry name" value="YJEF N-TERMINAL DOMAIN-CONTAINING PROTEIN 3"/>
    <property type="match status" value="1"/>
</dbReference>
<dbReference type="SUPFAM" id="SSF64153">
    <property type="entry name" value="YjeF N-terminal domain-like"/>
    <property type="match status" value="1"/>
</dbReference>
<dbReference type="Gene3D" id="3.40.50.10260">
    <property type="entry name" value="YjeF N-terminal domain"/>
    <property type="match status" value="1"/>
</dbReference>
<dbReference type="Proteomes" id="UP000472266">
    <property type="component" value="Chromosome 21"/>
</dbReference>
<dbReference type="InterPro" id="IPR036652">
    <property type="entry name" value="YjeF_N_dom_sf"/>
</dbReference>
<gene>
    <name evidence="3" type="primary">YJEFN3</name>
</gene>
<feature type="domain" description="YjeF N-terminal" evidence="2">
    <location>
        <begin position="86"/>
        <end position="291"/>
    </location>
</feature>
<reference evidence="3" key="2">
    <citation type="submission" date="2025-08" db="UniProtKB">
        <authorList>
            <consortium name="Ensembl"/>
        </authorList>
    </citation>
    <scope>IDENTIFICATION</scope>
</reference>
<dbReference type="InParanoid" id="A0A672UVQ1"/>
<dbReference type="PANTHER" id="PTHR13232">
    <property type="entry name" value="NAD(P)H-HYDRATE EPIMERASE"/>
    <property type="match status" value="1"/>
</dbReference>
<evidence type="ECO:0000313" key="4">
    <source>
        <dbReference type="Proteomes" id="UP000472266"/>
    </source>
</evidence>
<dbReference type="InterPro" id="IPR032976">
    <property type="entry name" value="YJEFN_prot_NAXE-like"/>
</dbReference>
<dbReference type="InterPro" id="IPR004443">
    <property type="entry name" value="YjeF_N_dom"/>
</dbReference>
<reference evidence="3 4" key="1">
    <citation type="submission" date="2019-11" db="EMBL/GenBank/DDBJ databases">
        <title>Strigops habroptila (kakapo) genome, bStrHab1, primary haplotype, v2.</title>
        <authorList>
            <person name="Jarvis E.D."/>
            <person name="Howard J."/>
            <person name="Rhie A."/>
            <person name="Phillippy A."/>
            <person name="Korlach J."/>
            <person name="Digby A."/>
            <person name="Iorns D."/>
            <person name="Eason D."/>
            <person name="Robertson B."/>
            <person name="Raemaekers T."/>
            <person name="Howe K."/>
            <person name="Lewin H."/>
            <person name="Damas J."/>
            <person name="Hastie A."/>
            <person name="Tracey A."/>
            <person name="Chow W."/>
            <person name="Fedrigo O."/>
        </authorList>
    </citation>
    <scope>NUCLEOTIDE SEQUENCE [LARGE SCALE GENOMIC DNA]</scope>
</reference>
<name>A0A672UVQ1_STRHB</name>
<dbReference type="GeneTree" id="ENSGT00390000007227"/>
<evidence type="ECO:0000259" key="2">
    <source>
        <dbReference type="PROSITE" id="PS51385"/>
    </source>
</evidence>
<organism evidence="3 4">
    <name type="scientific">Strigops habroptila</name>
    <name type="common">Kakapo</name>
    <dbReference type="NCBI Taxonomy" id="2489341"/>
    <lineage>
        <taxon>Eukaryota</taxon>
        <taxon>Metazoa</taxon>
        <taxon>Chordata</taxon>
        <taxon>Craniata</taxon>
        <taxon>Vertebrata</taxon>
        <taxon>Euteleostomi</taxon>
        <taxon>Archelosauria</taxon>
        <taxon>Archosauria</taxon>
        <taxon>Dinosauria</taxon>
        <taxon>Saurischia</taxon>
        <taxon>Theropoda</taxon>
        <taxon>Coelurosauria</taxon>
        <taxon>Aves</taxon>
        <taxon>Neognathae</taxon>
        <taxon>Neoaves</taxon>
        <taxon>Telluraves</taxon>
        <taxon>Australaves</taxon>
        <taxon>Psittaciformes</taxon>
        <taxon>Psittacidae</taxon>
        <taxon>Strigops</taxon>
    </lineage>
</organism>
<reference evidence="3" key="3">
    <citation type="submission" date="2025-09" db="UniProtKB">
        <authorList>
            <consortium name="Ensembl"/>
        </authorList>
    </citation>
    <scope>IDENTIFICATION</scope>
</reference>
<keyword evidence="4" id="KW-1185">Reference proteome</keyword>